<proteinExistence type="predicted"/>
<protein>
    <recommendedName>
        <fullName evidence="5">Protein BatD</fullName>
    </recommendedName>
</protein>
<dbReference type="Proteomes" id="UP000249185">
    <property type="component" value="Unassembled WGS sequence"/>
</dbReference>
<evidence type="ECO:0008006" key="5">
    <source>
        <dbReference type="Google" id="ProtNLM"/>
    </source>
</evidence>
<feature type="transmembrane region" description="Helical" evidence="1">
    <location>
        <begin position="289"/>
        <end position="308"/>
    </location>
</feature>
<evidence type="ECO:0000256" key="2">
    <source>
        <dbReference type="SAM" id="SignalP"/>
    </source>
</evidence>
<accession>A0A2W5QH69</accession>
<dbReference type="PANTHER" id="PTHR40940">
    <property type="entry name" value="PROTEIN BATD-RELATED"/>
    <property type="match status" value="1"/>
</dbReference>
<dbReference type="InterPro" id="IPR025738">
    <property type="entry name" value="BatD"/>
</dbReference>
<keyword evidence="2" id="KW-0732">Signal</keyword>
<evidence type="ECO:0000256" key="1">
    <source>
        <dbReference type="SAM" id="Phobius"/>
    </source>
</evidence>
<feature type="chain" id="PRO_5016066691" description="Protein BatD" evidence="2">
    <location>
        <begin position="20"/>
        <end position="419"/>
    </location>
</feature>
<dbReference type="AlphaFoldDB" id="A0A2W5QH69"/>
<keyword evidence="1" id="KW-0472">Membrane</keyword>
<dbReference type="EMBL" id="QFPW01000003">
    <property type="protein sequence ID" value="PZQ50840.1"/>
    <property type="molecule type" value="Genomic_DNA"/>
</dbReference>
<organism evidence="3 4">
    <name type="scientific">Rhodovulum sulfidophilum</name>
    <name type="common">Rhodobacter sulfidophilus</name>
    <dbReference type="NCBI Taxonomy" id="35806"/>
    <lineage>
        <taxon>Bacteria</taxon>
        <taxon>Pseudomonadati</taxon>
        <taxon>Pseudomonadota</taxon>
        <taxon>Alphaproteobacteria</taxon>
        <taxon>Rhodobacterales</taxon>
        <taxon>Paracoccaceae</taxon>
        <taxon>Rhodovulum</taxon>
    </lineage>
</organism>
<name>A0A2W5QH69_RHOSU</name>
<keyword evidence="1" id="KW-0812">Transmembrane</keyword>
<reference evidence="3 4" key="1">
    <citation type="submission" date="2017-08" db="EMBL/GenBank/DDBJ databases">
        <title>Infants hospitalized years apart are colonized by the same room-sourced microbial strains.</title>
        <authorList>
            <person name="Brooks B."/>
            <person name="Olm M.R."/>
            <person name="Firek B.A."/>
            <person name="Baker R."/>
            <person name="Thomas B.C."/>
            <person name="Morowitz M.J."/>
            <person name="Banfield J.F."/>
        </authorList>
    </citation>
    <scope>NUCLEOTIDE SEQUENCE [LARGE SCALE GENOMIC DNA]</scope>
    <source>
        <strain evidence="3">S2_005_002_R2_34</strain>
    </source>
</reference>
<gene>
    <name evidence="3" type="ORF">DI556_06930</name>
</gene>
<evidence type="ECO:0000313" key="4">
    <source>
        <dbReference type="Proteomes" id="UP000249185"/>
    </source>
</evidence>
<dbReference type="PANTHER" id="PTHR40940:SF1">
    <property type="entry name" value="PROTEIN BATD"/>
    <property type="match status" value="1"/>
</dbReference>
<feature type="signal peptide" evidence="2">
    <location>
        <begin position="1"/>
        <end position="19"/>
    </location>
</feature>
<comment type="caution">
    <text evidence="3">The sequence shown here is derived from an EMBL/GenBank/DDBJ whole genome shotgun (WGS) entry which is preliminary data.</text>
</comment>
<keyword evidence="1" id="KW-1133">Transmembrane helix</keyword>
<sequence>MARRLTALAALLCALPAVAQETPRVSVTRDPDGPVTVGTPVTITATVLVPTWMPSPPVWPDLEIADAVTRLPDRATHPLSQRVGEEMWSGLSRSWEIIPQRAADYDLGPAEIALTYADPATSQPVEASVALTDLGFTASLPPGAEGMDPFLAASALSLAATATGLPEAPKPGDAVTLTLTTTAVGPPSILLPPLAARIATPAGLRAYPKQPVLTDTAGERGAPPTATRTEAVTYVIEQPGDYAIPAPALDWWSTATNARETATAEGLAFEAAAPPGWHTESGGGPDRRLLLGAIVAGAAALLIGVLVWRGRDRAPKPPSERRLYHRLRRAARSGAPGTLRGLTLAWLARARPEDPAPTPAIEAALRRLERAAYGAAPEAPGRDDRRALRAALAAGRAEFRAAAVAARAPRLPPLNPPVS</sequence>
<evidence type="ECO:0000313" key="3">
    <source>
        <dbReference type="EMBL" id="PZQ50840.1"/>
    </source>
</evidence>